<proteinExistence type="inferred from homology"/>
<evidence type="ECO:0000259" key="5">
    <source>
        <dbReference type="PROSITE" id="PS51462"/>
    </source>
</evidence>
<dbReference type="GO" id="GO:0017110">
    <property type="term" value="F:nucleoside diphosphate phosphatase activity"/>
    <property type="evidence" value="ECO:0007669"/>
    <property type="project" value="InterPro"/>
</dbReference>
<dbReference type="STRING" id="1304275.C41B8_02452"/>
<comment type="cofactor">
    <cofactor evidence="4">
        <name>Mg(2+)</name>
        <dbReference type="ChEBI" id="CHEBI:18420"/>
    </cofactor>
</comment>
<gene>
    <name evidence="4" type="primary">nudJ</name>
    <name evidence="6" type="ORF">C41B8_02452</name>
</gene>
<dbReference type="eggNOG" id="COG1051">
    <property type="taxonomic scope" value="Bacteria"/>
</dbReference>
<dbReference type="PATRIC" id="fig|1304275.5.peg.497"/>
<accession>A0A084IQH0</accession>
<dbReference type="InterPro" id="IPR000086">
    <property type="entry name" value="NUDIX_hydrolase_dom"/>
</dbReference>
<dbReference type="CDD" id="cd03675">
    <property type="entry name" value="NUDIX_Hydrolase"/>
    <property type="match status" value="1"/>
</dbReference>
<dbReference type="InterPro" id="IPR015797">
    <property type="entry name" value="NUDIX_hydrolase-like_dom_sf"/>
</dbReference>
<evidence type="ECO:0000256" key="4">
    <source>
        <dbReference type="RuleBase" id="RU364043"/>
    </source>
</evidence>
<dbReference type="GO" id="GO:0017111">
    <property type="term" value="F:ribonucleoside triphosphate phosphatase activity"/>
    <property type="evidence" value="ECO:0007669"/>
    <property type="project" value="InterPro"/>
</dbReference>
<sequence>MLRFLPAEAVAMVHAELTVAAIVKRDSRYLVIEELAHGRRVINQPAGHVEPGETILEAAIRETREESAWRFHPRGFIGMYYWPHDDGRTTLRVALAGEVDDHAPDQPLDDGIITTHWLSRDELAARSDLRSALVLQSIDDFERFDTMPLDRVRHMGQPI</sequence>
<evidence type="ECO:0000313" key="6">
    <source>
        <dbReference type="EMBL" id="KEZ78954.1"/>
    </source>
</evidence>
<name>A0A084IQH0_SALHC</name>
<feature type="domain" description="Nudix hydrolase" evidence="5">
    <location>
        <begin position="12"/>
        <end position="142"/>
    </location>
</feature>
<keyword evidence="4 6" id="KW-0378">Hydrolase</keyword>
<dbReference type="Gene3D" id="3.90.79.10">
    <property type="entry name" value="Nucleoside Triphosphate Pyrophosphohydrolase"/>
    <property type="match status" value="1"/>
</dbReference>
<dbReference type="EMBL" id="APNK01000002">
    <property type="protein sequence ID" value="KEZ78954.1"/>
    <property type="molecule type" value="Genomic_DNA"/>
</dbReference>
<dbReference type="AlphaFoldDB" id="A0A084IQH0"/>
<comment type="caution">
    <text evidence="6">The sequence shown here is derived from an EMBL/GenBank/DDBJ whole genome shotgun (WGS) entry which is preliminary data.</text>
</comment>
<dbReference type="OrthoDB" id="8594221at2"/>
<evidence type="ECO:0000256" key="3">
    <source>
        <dbReference type="ARBA" id="ARBA00015552"/>
    </source>
</evidence>
<reference evidence="6 7" key="1">
    <citation type="submission" date="2013-03" db="EMBL/GenBank/DDBJ databases">
        <title>Salinisphaera hydrothermalis C41B8 Genome Sequencing.</title>
        <authorList>
            <person name="Li C."/>
            <person name="Lai Q."/>
            <person name="Shao Z."/>
        </authorList>
    </citation>
    <scope>NUCLEOTIDE SEQUENCE [LARGE SCALE GENOMIC DNA]</scope>
    <source>
        <strain evidence="6 7">C41B8</strain>
    </source>
</reference>
<dbReference type="RefSeq" id="WP_051882818.1">
    <property type="nucleotide sequence ID" value="NZ_APNK01000002.1"/>
</dbReference>
<keyword evidence="7" id="KW-1185">Reference proteome</keyword>
<dbReference type="Pfam" id="PF00293">
    <property type="entry name" value="NUDIX"/>
    <property type="match status" value="1"/>
</dbReference>
<comment type="similarity">
    <text evidence="1 4">Belongs to the Nudix hydrolase family. NudJ subfamily.</text>
</comment>
<dbReference type="SUPFAM" id="SSF55811">
    <property type="entry name" value="Nudix"/>
    <property type="match status" value="1"/>
</dbReference>
<dbReference type="PANTHER" id="PTHR43222">
    <property type="entry name" value="NUDIX HYDROLASE 23"/>
    <property type="match status" value="1"/>
</dbReference>
<comment type="subunit">
    <text evidence="2 4">Monomer.</text>
</comment>
<dbReference type="PANTHER" id="PTHR43222:SF11">
    <property type="entry name" value="PHOSPHATASE NUDJ"/>
    <property type="match status" value="1"/>
</dbReference>
<dbReference type="GO" id="GO:0004787">
    <property type="term" value="F:thiamine diphosphate phosphatase activity"/>
    <property type="evidence" value="ECO:0007669"/>
    <property type="project" value="InterPro"/>
</dbReference>
<dbReference type="PROSITE" id="PS51462">
    <property type="entry name" value="NUDIX"/>
    <property type="match status" value="1"/>
</dbReference>
<dbReference type="EC" id="3.6.1.-" evidence="4"/>
<dbReference type="InterPro" id="IPR033713">
    <property type="entry name" value="NudJ"/>
</dbReference>
<protein>
    <recommendedName>
        <fullName evidence="3 4">Phosphatase NudJ</fullName>
        <ecNumber evidence="4">3.6.1.-</ecNumber>
    </recommendedName>
</protein>
<evidence type="ECO:0000256" key="1">
    <source>
        <dbReference type="ARBA" id="ARBA00007608"/>
    </source>
</evidence>
<evidence type="ECO:0000256" key="2">
    <source>
        <dbReference type="ARBA" id="ARBA00011245"/>
    </source>
</evidence>
<keyword evidence="4" id="KW-0460">Magnesium</keyword>
<dbReference type="Proteomes" id="UP000028302">
    <property type="component" value="Unassembled WGS sequence"/>
</dbReference>
<organism evidence="6 7">
    <name type="scientific">Salinisphaera hydrothermalis (strain C41B8)</name>
    <dbReference type="NCBI Taxonomy" id="1304275"/>
    <lineage>
        <taxon>Bacteria</taxon>
        <taxon>Pseudomonadati</taxon>
        <taxon>Pseudomonadota</taxon>
        <taxon>Gammaproteobacteria</taxon>
        <taxon>Salinisphaerales</taxon>
        <taxon>Salinisphaeraceae</taxon>
        <taxon>Salinisphaera</taxon>
    </lineage>
</organism>
<evidence type="ECO:0000313" key="7">
    <source>
        <dbReference type="Proteomes" id="UP000028302"/>
    </source>
</evidence>